<dbReference type="EMBL" id="FNQB01000001">
    <property type="protein sequence ID" value="SDY88163.1"/>
    <property type="molecule type" value="Genomic_DNA"/>
</dbReference>
<dbReference type="PROSITE" id="PS51831">
    <property type="entry name" value="HD"/>
    <property type="match status" value="1"/>
</dbReference>
<evidence type="ECO:0000256" key="2">
    <source>
        <dbReference type="HAMAP-Rule" id="MF_01212"/>
    </source>
</evidence>
<gene>
    <name evidence="5" type="ORF">SAMN05421684_2069</name>
</gene>
<dbReference type="Gene3D" id="1.10.3210.10">
    <property type="entry name" value="Hypothetical protein af1432"/>
    <property type="match status" value="1"/>
</dbReference>
<dbReference type="GO" id="GO:0008832">
    <property type="term" value="F:dGTPase activity"/>
    <property type="evidence" value="ECO:0007669"/>
    <property type="project" value="TreeGrafter"/>
</dbReference>
<dbReference type="InterPro" id="IPR050135">
    <property type="entry name" value="dGTPase-like"/>
</dbReference>
<dbReference type="SUPFAM" id="SSF109604">
    <property type="entry name" value="HD-domain/PDEase-like"/>
    <property type="match status" value="1"/>
</dbReference>
<dbReference type="Pfam" id="PF01966">
    <property type="entry name" value="HD"/>
    <property type="match status" value="1"/>
</dbReference>
<keyword evidence="1 2" id="KW-0378">Hydrolase</keyword>
<comment type="similarity">
    <text evidence="2">Belongs to the dGTPase family. Type 2 subfamily.</text>
</comment>
<reference evidence="6" key="1">
    <citation type="submission" date="2016-10" db="EMBL/GenBank/DDBJ databases">
        <authorList>
            <person name="Varghese N."/>
            <person name="Submissions S."/>
        </authorList>
    </citation>
    <scope>NUCLEOTIDE SEQUENCE [LARGE SCALE GENOMIC DNA]</scope>
    <source>
        <strain evidence="6">DSM 44718</strain>
    </source>
</reference>
<organism evidence="5 6">
    <name type="scientific">Asanoa ishikariensis</name>
    <dbReference type="NCBI Taxonomy" id="137265"/>
    <lineage>
        <taxon>Bacteria</taxon>
        <taxon>Bacillati</taxon>
        <taxon>Actinomycetota</taxon>
        <taxon>Actinomycetes</taxon>
        <taxon>Micromonosporales</taxon>
        <taxon>Micromonosporaceae</taxon>
        <taxon>Asanoa</taxon>
    </lineage>
</organism>
<accession>A0A1H3NHE9</accession>
<dbReference type="PANTHER" id="PTHR11373">
    <property type="entry name" value="DEOXYNUCLEOSIDE TRIPHOSPHATE TRIPHOSPHOHYDROLASE"/>
    <property type="match status" value="1"/>
</dbReference>
<dbReference type="OrthoDB" id="9803619at2"/>
<dbReference type="NCBIfam" id="TIGR01353">
    <property type="entry name" value="dGTP_triPase"/>
    <property type="match status" value="1"/>
</dbReference>
<evidence type="ECO:0000256" key="3">
    <source>
        <dbReference type="SAM" id="MobiDB-lite"/>
    </source>
</evidence>
<dbReference type="InterPro" id="IPR003607">
    <property type="entry name" value="HD/PDEase_dom"/>
</dbReference>
<dbReference type="NCBIfam" id="NF002829">
    <property type="entry name" value="PRK03007.1"/>
    <property type="match status" value="1"/>
</dbReference>
<dbReference type="Proteomes" id="UP000199632">
    <property type="component" value="Unassembled WGS sequence"/>
</dbReference>
<proteinExistence type="inferred from homology"/>
<name>A0A1H3NHE9_9ACTN</name>
<dbReference type="AlphaFoldDB" id="A0A1H3NHE9"/>
<evidence type="ECO:0000313" key="5">
    <source>
        <dbReference type="EMBL" id="SDY88163.1"/>
    </source>
</evidence>
<dbReference type="Pfam" id="PF13286">
    <property type="entry name" value="HD_assoc"/>
    <property type="match status" value="1"/>
</dbReference>
<keyword evidence="6" id="KW-1185">Reference proteome</keyword>
<protein>
    <recommendedName>
        <fullName evidence="2">Deoxyguanosinetriphosphate triphosphohydrolase-like protein</fullName>
    </recommendedName>
</protein>
<evidence type="ECO:0000259" key="4">
    <source>
        <dbReference type="PROSITE" id="PS51831"/>
    </source>
</evidence>
<dbReference type="STRING" id="137265.SAMN05421684_2069"/>
<dbReference type="HAMAP" id="MF_01212">
    <property type="entry name" value="dGTPase_type2"/>
    <property type="match status" value="1"/>
</dbReference>
<evidence type="ECO:0000256" key="1">
    <source>
        <dbReference type="ARBA" id="ARBA00022801"/>
    </source>
</evidence>
<dbReference type="CDD" id="cd00077">
    <property type="entry name" value="HDc"/>
    <property type="match status" value="1"/>
</dbReference>
<dbReference type="PANTHER" id="PTHR11373:SF32">
    <property type="entry name" value="DEOXYGUANOSINETRIPHOSPHATE TRIPHOSPHOHYDROLASE"/>
    <property type="match status" value="1"/>
</dbReference>
<dbReference type="GO" id="GO:0006203">
    <property type="term" value="P:dGTP catabolic process"/>
    <property type="evidence" value="ECO:0007669"/>
    <property type="project" value="TreeGrafter"/>
</dbReference>
<feature type="domain" description="HD" evidence="4">
    <location>
        <begin position="59"/>
        <end position="201"/>
    </location>
</feature>
<dbReference type="InterPro" id="IPR006674">
    <property type="entry name" value="HD_domain"/>
</dbReference>
<dbReference type="InterPro" id="IPR006261">
    <property type="entry name" value="dGTPase"/>
</dbReference>
<sequence>MSTTGDAERWAPEPPKDTGAGRGPYERDRARVLHSAAFRRLAAKTQVHLAGTDDFLRTRLTHSLEVAQIGREMGARLGCDPDVVDVAGLAHDLGHPPFGHNGEAALNELAKECGGFEGNAQTLRVLTRLEAKVLGAGLNLTRAALDATCKYPWPRKSETRKFGVYADDLPVFDWLRAAAPEPERRCLEAQVMDWADDVAYSVHDVEDAIHGGYVRVRLLIDDADERAAVCRAAAEAYSAEPVDALAPVLDELLADPALVAVADHDGSQRAQAALKGLTSAVTGRFVAAAVESTRVAHGAGPLRRYAADLVVPARIRAQCALLKGIALRYVMRRPGAHGRYEQQRAVLTELVEVLADRAPDGLDPAFAAEWKAAHDDQARLRVVVDQVASLTDPAAVDWHYRLTR</sequence>
<feature type="compositionally biased region" description="Basic and acidic residues" evidence="3">
    <location>
        <begin position="1"/>
        <end position="16"/>
    </location>
</feature>
<dbReference type="SMART" id="SM00471">
    <property type="entry name" value="HDc"/>
    <property type="match status" value="1"/>
</dbReference>
<feature type="region of interest" description="Disordered" evidence="3">
    <location>
        <begin position="1"/>
        <end position="25"/>
    </location>
</feature>
<dbReference type="InterPro" id="IPR026875">
    <property type="entry name" value="PHydrolase_assoc_dom"/>
</dbReference>
<dbReference type="InterPro" id="IPR023023">
    <property type="entry name" value="dNTPase_2"/>
</dbReference>
<dbReference type="RefSeq" id="WP_090789593.1">
    <property type="nucleotide sequence ID" value="NZ_BOND01000027.1"/>
</dbReference>
<evidence type="ECO:0000313" key="6">
    <source>
        <dbReference type="Proteomes" id="UP000199632"/>
    </source>
</evidence>